<reference evidence="1" key="1">
    <citation type="submission" date="2018-08" db="EMBL/GenBank/DDBJ databases">
        <authorList>
            <consortium name="GenomeTrakr network: Whole genome sequencing for foodborne pathogen traceback"/>
        </authorList>
    </citation>
    <scope>NUCLEOTIDE SEQUENCE [LARGE SCALE GENOMIC DNA]</scope>
    <source>
        <strain evidence="1">CFSAN034428</strain>
    </source>
</reference>
<dbReference type="EMBL" id="RSTU01000002">
    <property type="protein sequence ID" value="MIT89257.1"/>
    <property type="molecule type" value="Genomic_DNA"/>
</dbReference>
<accession>A0A402TE50</accession>
<dbReference type="AlphaFoldDB" id="A0A402TE50"/>
<sequence length="140" mass="16141">MLGILTRNRIKKLRAELAETQKLASHFYKMKQDAEERAFVELCDLSIRMGVEPDAAAKTQQGIDILADVVLNRQYAFYLNEKAIQIYSQIFLLEKRRGTHDREEWLNEVVKKSGWEVVSSELPLICADLIEEAKERLSDG</sequence>
<dbReference type="Proteomes" id="UP000839515">
    <property type="component" value="Unassembled WGS sequence"/>
</dbReference>
<evidence type="ECO:0000313" key="1">
    <source>
        <dbReference type="EMBL" id="MIT89257.1"/>
    </source>
</evidence>
<dbReference type="RefSeq" id="WP_079896679.1">
    <property type="nucleotide sequence ID" value="NZ_JAFNLH010000027.1"/>
</dbReference>
<name>A0A402TE50_SALER</name>
<comment type="caution">
    <text evidence="1">The sequence shown here is derived from an EMBL/GenBank/DDBJ whole genome shotgun (WGS) entry which is preliminary data.</text>
</comment>
<proteinExistence type="predicted"/>
<gene>
    <name evidence="1" type="ORF">ATP91_02505</name>
</gene>
<organism evidence="1">
    <name type="scientific">Salmonella enterica</name>
    <name type="common">Salmonella choleraesuis</name>
    <dbReference type="NCBI Taxonomy" id="28901"/>
    <lineage>
        <taxon>Bacteria</taxon>
        <taxon>Pseudomonadati</taxon>
        <taxon>Pseudomonadota</taxon>
        <taxon>Gammaproteobacteria</taxon>
        <taxon>Enterobacterales</taxon>
        <taxon>Enterobacteriaceae</taxon>
        <taxon>Salmonella</taxon>
    </lineage>
</organism>
<protein>
    <submittedName>
        <fullName evidence="1">Uncharacterized protein</fullName>
    </submittedName>
</protein>